<proteinExistence type="predicted"/>
<comment type="caution">
    <text evidence="2">The sequence shown here is derived from an EMBL/GenBank/DDBJ whole genome shotgun (WGS) entry which is preliminary data.</text>
</comment>
<dbReference type="EMBL" id="JACHXX010000002">
    <property type="protein sequence ID" value="MBB3161324.1"/>
    <property type="molecule type" value="Genomic_DNA"/>
</dbReference>
<dbReference type="Proteomes" id="UP000542811">
    <property type="component" value="Unassembled WGS sequence"/>
</dbReference>
<feature type="region of interest" description="Disordered" evidence="1">
    <location>
        <begin position="1"/>
        <end position="65"/>
    </location>
</feature>
<feature type="compositionally biased region" description="Polar residues" evidence="1">
    <location>
        <begin position="48"/>
        <end position="65"/>
    </location>
</feature>
<organism evidence="2 3">
    <name type="scientific">Rhizobium laguerreae</name>
    <dbReference type="NCBI Taxonomy" id="1076926"/>
    <lineage>
        <taxon>Bacteria</taxon>
        <taxon>Pseudomonadati</taxon>
        <taxon>Pseudomonadota</taxon>
        <taxon>Alphaproteobacteria</taxon>
        <taxon>Hyphomicrobiales</taxon>
        <taxon>Rhizobiaceae</taxon>
        <taxon>Rhizobium/Agrobacterium group</taxon>
        <taxon>Rhizobium</taxon>
    </lineage>
</organism>
<evidence type="ECO:0000256" key="1">
    <source>
        <dbReference type="SAM" id="MobiDB-lite"/>
    </source>
</evidence>
<dbReference type="RefSeq" id="WP_131642497.1">
    <property type="nucleotide sequence ID" value="NZ_JAAXQU010000001.1"/>
</dbReference>
<keyword evidence="3" id="KW-1185">Reference proteome</keyword>
<evidence type="ECO:0000313" key="2">
    <source>
        <dbReference type="EMBL" id="MBB3161324.1"/>
    </source>
</evidence>
<evidence type="ECO:0000313" key="3">
    <source>
        <dbReference type="Proteomes" id="UP000542811"/>
    </source>
</evidence>
<name>A0ABR6G4X9_9HYPH</name>
<sequence>MRQNVALHNKSWPRPESKRLKGAKTANKAQKKLCGTATMSRKALFPSGQENRTGGPSTQKRLSFFSKQNRSDRVLRNSWENRSLFPKICSRFPVLALARKTARKFDNAQPLIARFRAE</sequence>
<reference evidence="2 3" key="1">
    <citation type="submission" date="2020-08" db="EMBL/GenBank/DDBJ databases">
        <title>Genomic Encyclopedia of Type Strains, Phase III (KMG-III): the genomes of soil and plant-associated and newly described type strains.</title>
        <authorList>
            <person name="Whitman W."/>
        </authorList>
    </citation>
    <scope>NUCLEOTIDE SEQUENCE [LARGE SCALE GENOMIC DNA]</scope>
    <source>
        <strain evidence="2 3">CECT 8280</strain>
    </source>
</reference>
<protein>
    <submittedName>
        <fullName evidence="2">Uncharacterized protein</fullName>
    </submittedName>
</protein>
<gene>
    <name evidence="2" type="ORF">FHS25_001773</name>
</gene>
<accession>A0ABR6G4X9</accession>